<keyword evidence="3" id="KW-1185">Reference proteome</keyword>
<dbReference type="PANTHER" id="PTHR35393">
    <property type="entry name" value="CHROMOSOME 1, WHOLE GENOME SHOTGUN SEQUENCE"/>
    <property type="match status" value="1"/>
</dbReference>
<evidence type="ECO:0000259" key="1">
    <source>
        <dbReference type="Pfam" id="PF24840"/>
    </source>
</evidence>
<dbReference type="InterPro" id="IPR032710">
    <property type="entry name" value="NTF2-like_dom_sf"/>
</dbReference>
<proteinExistence type="predicted"/>
<evidence type="ECO:0000313" key="2">
    <source>
        <dbReference type="EMBL" id="PRW45689.1"/>
    </source>
</evidence>
<dbReference type="OrthoDB" id="5580651at2759"/>
<sequence length="317" mass="35792">MQDVERELPGLIRELLQAPAHRQRQLIERHYTPDCRLTHALVISENREEIVRIFQAWRFCIRRLDVDVNEIVLSSGGRRAYCSLVQRVQPRWWPKSWQWEMLVVLDLAPGLAGSTSTHLIAAEQDFISFASLLSPLPLVGWAYSSLLRRAAGLSISAAVQLSGTAYRWTLAVLDHRGNKVWVEIVQHVTGFNHYLAPPLFGFSLSMSVLMYLRDGPGGTKLIGKQVDYHSFESVLYTTPLLGALLQHGLRRAVSAYLIGGAHLAAQAWPPVEAWLRRALPQGNSKVDGLKRWLGQAWWRQAPPVSWRAVPAPHDPRL</sequence>
<gene>
    <name evidence="2" type="ORF">C2E21_5950</name>
</gene>
<dbReference type="EMBL" id="LHPG02000011">
    <property type="protein sequence ID" value="PRW45689.1"/>
    <property type="molecule type" value="Genomic_DNA"/>
</dbReference>
<feature type="domain" description="SigF-like NTF2-like" evidence="1">
    <location>
        <begin position="1"/>
        <end position="161"/>
    </location>
</feature>
<name>A0A2P6TMX9_CHLSO</name>
<dbReference type="InterPro" id="IPR057514">
    <property type="entry name" value="NTF2_SigF"/>
</dbReference>
<protein>
    <recommendedName>
        <fullName evidence="1">SigF-like NTF2-like domain-containing protein</fullName>
    </recommendedName>
</protein>
<accession>A0A2P6TMX9</accession>
<dbReference type="Proteomes" id="UP000239899">
    <property type="component" value="Unassembled WGS sequence"/>
</dbReference>
<evidence type="ECO:0000313" key="3">
    <source>
        <dbReference type="Proteomes" id="UP000239899"/>
    </source>
</evidence>
<dbReference type="PANTHER" id="PTHR35393:SF1">
    <property type="entry name" value="SNOAL-LIKE DOMAIN-CONTAINING PROTEIN"/>
    <property type="match status" value="1"/>
</dbReference>
<dbReference type="Pfam" id="PF24840">
    <property type="entry name" value="NTF2_SigF"/>
    <property type="match status" value="1"/>
</dbReference>
<dbReference type="SUPFAM" id="SSF54427">
    <property type="entry name" value="NTF2-like"/>
    <property type="match status" value="1"/>
</dbReference>
<reference evidence="2 3" key="1">
    <citation type="journal article" date="2018" name="Plant J.">
        <title>Genome sequences of Chlorella sorokiniana UTEX 1602 and Micractinium conductrix SAG 241.80: implications to maltose excretion by a green alga.</title>
        <authorList>
            <person name="Arriola M.B."/>
            <person name="Velmurugan N."/>
            <person name="Zhang Y."/>
            <person name="Plunkett M.H."/>
            <person name="Hondzo H."/>
            <person name="Barney B.M."/>
        </authorList>
    </citation>
    <scope>NUCLEOTIDE SEQUENCE [LARGE SCALE GENOMIC DNA]</scope>
    <source>
        <strain evidence="3">UTEX 1602</strain>
    </source>
</reference>
<dbReference type="AlphaFoldDB" id="A0A2P6TMX9"/>
<organism evidence="2 3">
    <name type="scientific">Chlorella sorokiniana</name>
    <name type="common">Freshwater green alga</name>
    <dbReference type="NCBI Taxonomy" id="3076"/>
    <lineage>
        <taxon>Eukaryota</taxon>
        <taxon>Viridiplantae</taxon>
        <taxon>Chlorophyta</taxon>
        <taxon>core chlorophytes</taxon>
        <taxon>Trebouxiophyceae</taxon>
        <taxon>Chlorellales</taxon>
        <taxon>Chlorellaceae</taxon>
        <taxon>Chlorella clade</taxon>
        <taxon>Chlorella</taxon>
    </lineage>
</organism>
<comment type="caution">
    <text evidence="2">The sequence shown here is derived from an EMBL/GenBank/DDBJ whole genome shotgun (WGS) entry which is preliminary data.</text>
</comment>